<reference evidence="3" key="1">
    <citation type="submission" date="2021-02" db="EMBL/GenBank/DDBJ databases">
        <authorList>
            <person name="Nowell W R."/>
        </authorList>
    </citation>
    <scope>NUCLEOTIDE SEQUENCE</scope>
</reference>
<feature type="compositionally biased region" description="Polar residues" evidence="1">
    <location>
        <begin position="25"/>
        <end position="38"/>
    </location>
</feature>
<name>A0A8S3CP78_9BILA</name>
<evidence type="ECO:0000256" key="1">
    <source>
        <dbReference type="SAM" id="MobiDB-lite"/>
    </source>
</evidence>
<dbReference type="EMBL" id="CAJOBJ010184502">
    <property type="protein sequence ID" value="CAF4930598.1"/>
    <property type="molecule type" value="Genomic_DNA"/>
</dbReference>
<evidence type="ECO:0000313" key="4">
    <source>
        <dbReference type="Proteomes" id="UP000681720"/>
    </source>
</evidence>
<comment type="caution">
    <text evidence="3">The sequence shown here is derived from an EMBL/GenBank/DDBJ whole genome shotgun (WGS) entry which is preliminary data.</text>
</comment>
<protein>
    <submittedName>
        <fullName evidence="3">Uncharacterized protein</fullName>
    </submittedName>
</protein>
<dbReference type="AlphaFoldDB" id="A0A8S3CP78"/>
<evidence type="ECO:0000313" key="3">
    <source>
        <dbReference type="EMBL" id="CAF4930598.1"/>
    </source>
</evidence>
<accession>A0A8S3CP78</accession>
<dbReference type="Proteomes" id="UP000681720">
    <property type="component" value="Unassembled WGS sequence"/>
</dbReference>
<evidence type="ECO:0000313" key="2">
    <source>
        <dbReference type="EMBL" id="CAF4444707.1"/>
    </source>
</evidence>
<feature type="non-terminal residue" evidence="3">
    <location>
        <position position="52"/>
    </location>
</feature>
<gene>
    <name evidence="2" type="ORF">BYL167_LOCUS33483</name>
    <name evidence="3" type="ORF">GIL414_LOCUS53288</name>
</gene>
<dbReference type="EMBL" id="CAJOBH010065164">
    <property type="protein sequence ID" value="CAF4444707.1"/>
    <property type="molecule type" value="Genomic_DNA"/>
</dbReference>
<proteinExistence type="predicted"/>
<organism evidence="3 4">
    <name type="scientific">Rotaria magnacalcarata</name>
    <dbReference type="NCBI Taxonomy" id="392030"/>
    <lineage>
        <taxon>Eukaryota</taxon>
        <taxon>Metazoa</taxon>
        <taxon>Spiralia</taxon>
        <taxon>Gnathifera</taxon>
        <taxon>Rotifera</taxon>
        <taxon>Eurotatoria</taxon>
        <taxon>Bdelloidea</taxon>
        <taxon>Philodinida</taxon>
        <taxon>Philodinidae</taxon>
        <taxon>Rotaria</taxon>
    </lineage>
</organism>
<dbReference type="Proteomes" id="UP000681967">
    <property type="component" value="Unassembled WGS sequence"/>
</dbReference>
<feature type="region of interest" description="Disordered" evidence="1">
    <location>
        <begin position="1"/>
        <end position="39"/>
    </location>
</feature>
<sequence length="52" mass="5972">MKNHYKIHAQHPEDFDHDEEDTLPAPTTNLNTGQSTAEASKLKTEILEWLQP</sequence>